<evidence type="ECO:0000313" key="2">
    <source>
        <dbReference type="EMBL" id="QSX31287.1"/>
    </source>
</evidence>
<organism evidence="2 3">
    <name type="scientific">Shewanella cyperi</name>
    <dbReference type="NCBI Taxonomy" id="2814292"/>
    <lineage>
        <taxon>Bacteria</taxon>
        <taxon>Pseudomonadati</taxon>
        <taxon>Pseudomonadota</taxon>
        <taxon>Gammaproteobacteria</taxon>
        <taxon>Alteromonadales</taxon>
        <taxon>Shewanellaceae</taxon>
        <taxon>Shewanella</taxon>
    </lineage>
</organism>
<gene>
    <name evidence="2" type="ORF">JYB88_06550</name>
</gene>
<keyword evidence="3" id="KW-1185">Reference proteome</keyword>
<evidence type="ECO:0000313" key="3">
    <source>
        <dbReference type="Proteomes" id="UP000663281"/>
    </source>
</evidence>
<sequence>MDDNPKDFEERRGSLRVDLEAERILLRWTDRAGVVHTDDGICIDLARRGVLFEYRRPFAMGDLVEVVFNPGSDKENTVQGQVCRCSERNSQSFHVALQLI</sequence>
<proteinExistence type="predicted"/>
<accession>A0A975ALC0</accession>
<reference evidence="2 3" key="1">
    <citation type="submission" date="2021-03" db="EMBL/GenBank/DDBJ databases">
        <title>Novel species identification of genus Shewanella.</title>
        <authorList>
            <person name="Liu G."/>
            <person name="Zhang Q."/>
        </authorList>
    </citation>
    <scope>NUCLEOTIDE SEQUENCE [LARGE SCALE GENOMIC DNA]</scope>
    <source>
        <strain evidence="2 3">FJAT-53726</strain>
    </source>
</reference>
<dbReference type="GO" id="GO:0035438">
    <property type="term" value="F:cyclic-di-GMP binding"/>
    <property type="evidence" value="ECO:0007669"/>
    <property type="project" value="InterPro"/>
</dbReference>
<dbReference type="AlphaFoldDB" id="A0A975ALC0"/>
<dbReference type="EMBL" id="CP071504">
    <property type="protein sequence ID" value="QSX31287.1"/>
    <property type="molecule type" value="Genomic_DNA"/>
</dbReference>
<name>A0A975ALC0_9GAMM</name>
<protein>
    <submittedName>
        <fullName evidence="2">PilZ domain-containing protein</fullName>
    </submittedName>
</protein>
<dbReference type="Pfam" id="PF07238">
    <property type="entry name" value="PilZ"/>
    <property type="match status" value="1"/>
</dbReference>
<dbReference type="KEGG" id="scyp:JYB88_06550"/>
<feature type="domain" description="PilZ" evidence="1">
    <location>
        <begin position="40"/>
        <end position="98"/>
    </location>
</feature>
<dbReference type="InterPro" id="IPR009875">
    <property type="entry name" value="PilZ_domain"/>
</dbReference>
<dbReference type="RefSeq" id="WP_207322626.1">
    <property type="nucleotide sequence ID" value="NZ_CP071501.1"/>
</dbReference>
<dbReference type="Proteomes" id="UP000663281">
    <property type="component" value="Chromosome"/>
</dbReference>
<evidence type="ECO:0000259" key="1">
    <source>
        <dbReference type="Pfam" id="PF07238"/>
    </source>
</evidence>